<dbReference type="GO" id="GO:0005886">
    <property type="term" value="C:plasma membrane"/>
    <property type="evidence" value="ECO:0007669"/>
    <property type="project" value="TreeGrafter"/>
</dbReference>
<feature type="compositionally biased region" description="Polar residues" evidence="3">
    <location>
        <begin position="1495"/>
        <end position="1511"/>
    </location>
</feature>
<evidence type="ECO:0000259" key="4">
    <source>
        <dbReference type="PROSITE" id="PS50009"/>
    </source>
</evidence>
<dbReference type="Proteomes" id="UP000001610">
    <property type="component" value="Unassembled WGS sequence"/>
</dbReference>
<evidence type="ECO:0000313" key="7">
    <source>
        <dbReference type="Proteomes" id="UP000001610"/>
    </source>
</evidence>
<dbReference type="PROSITE" id="PS50009">
    <property type="entry name" value="RASGEF_CAT"/>
    <property type="match status" value="1"/>
</dbReference>
<dbReference type="InterPro" id="IPR001895">
    <property type="entry name" value="RASGEF_cat_dom"/>
</dbReference>
<feature type="region of interest" description="Disordered" evidence="3">
    <location>
        <begin position="1344"/>
        <end position="1370"/>
    </location>
</feature>
<dbReference type="OMA" id="ICNYATM"/>
<feature type="compositionally biased region" description="Basic residues" evidence="3">
    <location>
        <begin position="1113"/>
        <end position="1122"/>
    </location>
</feature>
<keyword evidence="1 2" id="KW-0344">Guanine-nucleotide releasing factor</keyword>
<dbReference type="PROSITE" id="PS50212">
    <property type="entry name" value="RASGEF_NTER"/>
    <property type="match status" value="1"/>
</dbReference>
<dbReference type="PANTHER" id="PTHR23113">
    <property type="entry name" value="GUANINE NUCLEOTIDE EXCHANGE FACTOR"/>
    <property type="match status" value="1"/>
</dbReference>
<feature type="region of interest" description="Disordered" evidence="3">
    <location>
        <begin position="1250"/>
        <end position="1281"/>
    </location>
</feature>
<protein>
    <submittedName>
        <fullName evidence="6">Low temperature essential 1</fullName>
    </submittedName>
</protein>
<dbReference type="GO" id="GO:0005085">
    <property type="term" value="F:guanyl-nucleotide exchange factor activity"/>
    <property type="evidence" value="ECO:0007669"/>
    <property type="project" value="UniProtKB-KW"/>
</dbReference>
<dbReference type="STRING" id="983644.G3JRC7"/>
<feature type="compositionally biased region" description="Basic residues" evidence="3">
    <location>
        <begin position="776"/>
        <end position="789"/>
    </location>
</feature>
<dbReference type="Gene3D" id="1.20.870.10">
    <property type="entry name" value="Son of sevenless (SoS) protein Chain: S domain 1"/>
    <property type="match status" value="1"/>
</dbReference>
<proteinExistence type="predicted"/>
<dbReference type="GO" id="GO:0007265">
    <property type="term" value="P:Ras protein signal transduction"/>
    <property type="evidence" value="ECO:0007669"/>
    <property type="project" value="TreeGrafter"/>
</dbReference>
<evidence type="ECO:0000313" key="6">
    <source>
        <dbReference type="EMBL" id="EGX88477.1"/>
    </source>
</evidence>
<gene>
    <name evidence="6" type="ORF">CCM_08521</name>
</gene>
<keyword evidence="7" id="KW-1185">Reference proteome</keyword>
<dbReference type="Gene3D" id="1.10.840.10">
    <property type="entry name" value="Ras guanine-nucleotide exchange factors catalytic domain"/>
    <property type="match status" value="1"/>
</dbReference>
<feature type="domain" description="Ras-GEF" evidence="4">
    <location>
        <begin position="1617"/>
        <end position="1861"/>
    </location>
</feature>
<evidence type="ECO:0000256" key="1">
    <source>
        <dbReference type="ARBA" id="ARBA00022658"/>
    </source>
</evidence>
<feature type="region of interest" description="Disordered" evidence="3">
    <location>
        <begin position="120"/>
        <end position="218"/>
    </location>
</feature>
<feature type="region of interest" description="Disordered" evidence="3">
    <location>
        <begin position="69"/>
        <end position="91"/>
    </location>
</feature>
<dbReference type="OrthoDB" id="10254377at2759"/>
<evidence type="ECO:0000256" key="3">
    <source>
        <dbReference type="SAM" id="MobiDB-lite"/>
    </source>
</evidence>
<dbReference type="HOGENOM" id="CLU_001471_0_0_1"/>
<dbReference type="RefSeq" id="XP_006673722.1">
    <property type="nucleotide sequence ID" value="XM_006673659.1"/>
</dbReference>
<feature type="compositionally biased region" description="Low complexity" evidence="3">
    <location>
        <begin position="143"/>
        <end position="166"/>
    </location>
</feature>
<feature type="compositionally biased region" description="Polar residues" evidence="3">
    <location>
        <begin position="1250"/>
        <end position="1272"/>
    </location>
</feature>
<dbReference type="InterPro" id="IPR036964">
    <property type="entry name" value="RASGEF_cat_dom_sf"/>
</dbReference>
<dbReference type="EMBL" id="JH126405">
    <property type="protein sequence ID" value="EGX88477.1"/>
    <property type="molecule type" value="Genomic_DNA"/>
</dbReference>
<evidence type="ECO:0000259" key="5">
    <source>
        <dbReference type="PROSITE" id="PS50212"/>
    </source>
</evidence>
<dbReference type="InterPro" id="IPR000651">
    <property type="entry name" value="Ras-like_Gua-exchang_fac_N"/>
</dbReference>
<dbReference type="Pfam" id="PF00617">
    <property type="entry name" value="RasGEF"/>
    <property type="match status" value="1"/>
</dbReference>
<accession>G3JRC7</accession>
<sequence length="1864" mass="203794">MWEPRLSSNPLVTTTTTTNLVCTSPTRLDQLLLFPSPYSLEARHLHHQPNKANAHAQQLSHRSHLTLTIHTPDPVRKPPPPPPATTSSPQHTVYRRDSALGGAAVPRFFFFLLPAPVLSRDQPPPSVMTAPNKSSKRSLPRAATSPLLISVSSSSAATATSSSAKPTAHRLLRKPSVSKQPLVPLTEARHYHHGPSASRATARDTEPEKLDATCDNPSAARDGRQFAVANVGNNGRIYLRPSVRRNHSISRPQQSYNLPASPPQSFEAPPVSFNQGRIPIRPPDAHPAPWVNALQDSPASGSLASLPGSRAASQRGRHRRALSDSTIHELTAPKTADSAAVLAAPKISIDDARPRTMDNLAAATPLLDINIPNWRLGTPQFTVRGTALIRGSSYAPTEDLRSSSASMLNTLPRSHRPTAEFTYNKPTGVFLTPGDVTAHAIPRSPGRPPSSLRLRDMRSTQLSTDINIEPDMFTDLTFRPACDDRRLVRYTPSTGAVAAATPPRLVAEITSPSFLDYELISDFFLTYRSFLDSLSLLHMLFARMRWALARKDEVGMIVRVRTFVATRHWILNYFTDDFLLNYDLRKHFCDSLNAVVNDLSDNVQTRTVQLRVIAELKKCWRRVCAHYWDGPDFDDALGVETTVVPGGIAGHRDPTLTPSYWQTVGGQPPLSPSMLNHHGPDVGFSTDPNKTPKIGDFIVFGDRPLTPENIAIDLARAQTSPRSIDSADVVSCPFPGKALKTTQSHANQWAAHPHPVPATAQPPQFGVASVPSRAFANKKARHGHSHKRSNSVNDSLGSNEVDPPTLLPPAGSLVRGNILPPGQAFVDTSAQDCGGMAHRQTTIFTPPSRRVFKEKPFHGAMSGIGMKKLLASVRRALSARGQVTAPTQANLTRISPVGPRHVASSRLPGTAVVPQEEAQHHGGRPAVRIDLLGAEVAEDFKKAVREEQAEVAVSVPAGPLSAPLPQEAGLGFRFDSLPSIRHHRPTSDMGITTGSQSIVIFDDTVPFEMPRGRMLQHADGHSVETLTDSYMPATSDPTPPNTPPNVNRGTRRSSYLIHPRSLRNPDVLPPFIPDLATLQQEDGSQTSEVIGRPSFASSRPGRRYPPLSGSTFRMHRRTRSSKAHQSFKPMPRRRHSSVSSGLVPPSTVLSLDAETLSDIYMGDSLVPVPEPLHVLRRRPGGDLRAATSARELDNKLLRRSQSVGSLVTYSESVRSMSFFGEAPDSNFDDAESDYGDYHVERQEVFSVGQLTKQQPKQAPNLSLLSTHSSSKPQARPSFEAEAQRLAQIPDDEDDGGIESALLKLEGKFNRGSKGSTAQADSEEIDIEKLGRALQFLGGVPAGSTVSRRHQVSKSNASSMGPGTTEDLSVPRSDVTGVRSFLSEASMDSYNLIPLLDRGLTEDGGSERTSRGWVEKSVLRDSEDLTTIASSELPKTSVLYDGESVDRQATAGDPEYDVVEKTDSMDRIMAGDTQPVPREHQSFLEDESYANSDISSEMSMSTREPTPAQTTDRFLRPSGKLPPHPLGAAITDSMLQPISPPLSTPRQQASPTFHSAKAMYASRPLPHTPDATPTAPFTQTLPGLQSSPAALHTPRSAASGEANTNKFSVHLPFILAFDSDILAQQFTLIEKDALNEIDWKELIEMNWKNAASSGARSWVDFLRHSDAHGVEVVIARFNIMVKWAISEVVLTQHVEERARCLIKMIHVAAHCRRYRNFATLAQLTIALSSNDVTRLTRTWALVPAHDLRTLAELEALVTPTRNFWQLRAEMEVGTDTGCIPFVGIYTHDLLYNAQRPAEVVVDEGGGRLVNFERCRVAAAVVKVLLRLLESSTRYDFRPIEGITERCLWVGALSDEEIRGHSEALE</sequence>
<dbReference type="SUPFAM" id="SSF48366">
    <property type="entry name" value="Ras GEF"/>
    <property type="match status" value="1"/>
</dbReference>
<feature type="region of interest" description="Disordered" evidence="3">
    <location>
        <begin position="775"/>
        <end position="811"/>
    </location>
</feature>
<name>G3JRC7_CORMM</name>
<dbReference type="KEGG" id="cmt:CCM_08521"/>
<feature type="domain" description="N-terminal Ras-GEF" evidence="5">
    <location>
        <begin position="493"/>
        <end position="617"/>
    </location>
</feature>
<feature type="compositionally biased region" description="Polar residues" evidence="3">
    <location>
        <begin position="1352"/>
        <end position="1361"/>
    </location>
</feature>
<feature type="region of interest" description="Disordered" evidence="3">
    <location>
        <begin position="747"/>
        <end position="766"/>
    </location>
</feature>
<dbReference type="SMART" id="SM00147">
    <property type="entry name" value="RasGEF"/>
    <property type="match status" value="1"/>
</dbReference>
<evidence type="ECO:0000256" key="2">
    <source>
        <dbReference type="PROSITE-ProRule" id="PRU00168"/>
    </source>
</evidence>
<feature type="compositionally biased region" description="Basic and acidic residues" evidence="3">
    <location>
        <begin position="201"/>
        <end position="212"/>
    </location>
</feature>
<dbReference type="SMR" id="G3JRC7"/>
<dbReference type="InterPro" id="IPR023578">
    <property type="entry name" value="Ras_GEF_dom_sf"/>
</dbReference>
<dbReference type="CDD" id="cd06224">
    <property type="entry name" value="REM"/>
    <property type="match status" value="1"/>
</dbReference>
<dbReference type="SMART" id="SM00229">
    <property type="entry name" value="RasGEFN"/>
    <property type="match status" value="1"/>
</dbReference>
<dbReference type="eggNOG" id="KOG3417">
    <property type="taxonomic scope" value="Eukaryota"/>
</dbReference>
<dbReference type="InterPro" id="IPR008937">
    <property type="entry name" value="Ras-like_GEF"/>
</dbReference>
<dbReference type="GeneID" id="18170528"/>
<organism evidence="6 7">
    <name type="scientific">Cordyceps militaris (strain CM01)</name>
    <name type="common">Caterpillar fungus</name>
    <dbReference type="NCBI Taxonomy" id="983644"/>
    <lineage>
        <taxon>Eukaryota</taxon>
        <taxon>Fungi</taxon>
        <taxon>Dikarya</taxon>
        <taxon>Ascomycota</taxon>
        <taxon>Pezizomycotina</taxon>
        <taxon>Sordariomycetes</taxon>
        <taxon>Hypocreomycetidae</taxon>
        <taxon>Hypocreales</taxon>
        <taxon>Cordycipitaceae</taxon>
        <taxon>Cordyceps</taxon>
    </lineage>
</organism>
<dbReference type="VEuPathDB" id="FungiDB:CCM_08521"/>
<reference evidence="6 7" key="1">
    <citation type="journal article" date="2011" name="Genome Biol.">
        <title>Genome sequence of the insect pathogenic fungus Cordyceps militaris, a valued traditional Chinese medicine.</title>
        <authorList>
            <person name="Zheng P."/>
            <person name="Xia Y."/>
            <person name="Xiao G."/>
            <person name="Xiong C."/>
            <person name="Hu X."/>
            <person name="Zhang S."/>
            <person name="Zheng H."/>
            <person name="Huang Y."/>
            <person name="Zhou Y."/>
            <person name="Wang S."/>
            <person name="Zhao G.P."/>
            <person name="Liu X."/>
            <person name="St Leger R.J."/>
            <person name="Wang C."/>
        </authorList>
    </citation>
    <scope>NUCLEOTIDE SEQUENCE [LARGE SCALE GENOMIC DNA]</scope>
    <source>
        <strain evidence="6 7">CM01</strain>
    </source>
</reference>
<feature type="region of interest" description="Disordered" evidence="3">
    <location>
        <begin position="295"/>
        <end position="322"/>
    </location>
</feature>
<feature type="region of interest" description="Disordered" evidence="3">
    <location>
        <begin position="1495"/>
        <end position="1517"/>
    </location>
</feature>
<dbReference type="Pfam" id="PF00618">
    <property type="entry name" value="RasGEF_N"/>
    <property type="match status" value="1"/>
</dbReference>
<dbReference type="PANTHER" id="PTHR23113:SF363">
    <property type="entry name" value="PROTEIN SON OF SEVENLESS"/>
    <property type="match status" value="1"/>
</dbReference>
<feature type="region of interest" description="Disordered" evidence="3">
    <location>
        <begin position="1081"/>
        <end position="1143"/>
    </location>
</feature>
<dbReference type="InParanoid" id="G3JRC7"/>